<dbReference type="RefSeq" id="WP_109723449.1">
    <property type="nucleotide sequence ID" value="NZ_MSZV01000083.1"/>
</dbReference>
<proteinExistence type="predicted"/>
<evidence type="ECO:0000313" key="2">
    <source>
        <dbReference type="Proteomes" id="UP000245812"/>
    </source>
</evidence>
<dbReference type="Pfam" id="PF07148">
    <property type="entry name" value="MalM"/>
    <property type="match status" value="1"/>
</dbReference>
<dbReference type="GO" id="GO:0008643">
    <property type="term" value="P:carbohydrate transport"/>
    <property type="evidence" value="ECO:0007669"/>
    <property type="project" value="InterPro"/>
</dbReference>
<sequence>MPHRPLLPFAAFALALLLGACHSVKVLVPPNLRPPTDTGNALEQAKQRLQQATPCCGSFADFSYQTQLPWHPKKFELGSDGQVASLNGVRSYFLAFSLPPDVRRPYQIALKSDLNGRWLHSSYLFAPTVVLLDEAFQPIDSQDVQLCEYMGWSDASSGAFGHVTVESDKARYLVIYSSDKQQAGDTYWEQSPASFSAEAPVQMNSKGSFRIPHGPDGTLWVGLMSHSYQKAVDNAICDKAAQGNGVLNTLRSALPMPWSRSGS</sequence>
<dbReference type="InterPro" id="IPR010794">
    <property type="entry name" value="MalM"/>
</dbReference>
<accession>A0A316I580</accession>
<keyword evidence="2" id="KW-1185">Reference proteome</keyword>
<dbReference type="EMBL" id="QGHC01000006">
    <property type="protein sequence ID" value="PWK87631.1"/>
    <property type="molecule type" value="Genomic_DNA"/>
</dbReference>
<comment type="caution">
    <text evidence="1">The sequence shown here is derived from an EMBL/GenBank/DDBJ whole genome shotgun (WGS) entry which is preliminary data.</text>
</comment>
<dbReference type="OrthoDB" id="5944162at2"/>
<organism evidence="1 2">
    <name type="scientific">Fulvimonas soli</name>
    <dbReference type="NCBI Taxonomy" id="155197"/>
    <lineage>
        <taxon>Bacteria</taxon>
        <taxon>Pseudomonadati</taxon>
        <taxon>Pseudomonadota</taxon>
        <taxon>Gammaproteobacteria</taxon>
        <taxon>Lysobacterales</taxon>
        <taxon>Rhodanobacteraceae</taxon>
        <taxon>Fulvimonas</taxon>
    </lineage>
</organism>
<dbReference type="Proteomes" id="UP000245812">
    <property type="component" value="Unassembled WGS sequence"/>
</dbReference>
<dbReference type="PROSITE" id="PS51257">
    <property type="entry name" value="PROKAR_LIPOPROTEIN"/>
    <property type="match status" value="1"/>
</dbReference>
<dbReference type="AlphaFoldDB" id="A0A316I580"/>
<gene>
    <name evidence="1" type="ORF">C7456_106124</name>
</gene>
<evidence type="ECO:0000313" key="1">
    <source>
        <dbReference type="EMBL" id="PWK87631.1"/>
    </source>
</evidence>
<dbReference type="GO" id="GO:0042597">
    <property type="term" value="C:periplasmic space"/>
    <property type="evidence" value="ECO:0007669"/>
    <property type="project" value="InterPro"/>
</dbReference>
<protein>
    <submittedName>
        <fullName evidence="1">Maltose operon substrate-binding protein MalM</fullName>
    </submittedName>
</protein>
<name>A0A316I580_9GAMM</name>
<reference evidence="1 2" key="1">
    <citation type="submission" date="2018-05" db="EMBL/GenBank/DDBJ databases">
        <title>Genomic Encyclopedia of Type Strains, Phase IV (KMG-IV): sequencing the most valuable type-strain genomes for metagenomic binning, comparative biology and taxonomic classification.</title>
        <authorList>
            <person name="Goeker M."/>
        </authorList>
    </citation>
    <scope>NUCLEOTIDE SEQUENCE [LARGE SCALE GENOMIC DNA]</scope>
    <source>
        <strain evidence="1 2">DSM 14263</strain>
    </source>
</reference>